<dbReference type="GO" id="GO:0000166">
    <property type="term" value="F:nucleotide binding"/>
    <property type="evidence" value="ECO:0007669"/>
    <property type="project" value="UniProtKB-KW"/>
</dbReference>
<evidence type="ECO:0000256" key="2">
    <source>
        <dbReference type="ARBA" id="ARBA00022821"/>
    </source>
</evidence>
<evidence type="ECO:0000313" key="3">
    <source>
        <dbReference type="EMBL" id="KAJ6753542.1"/>
    </source>
</evidence>
<dbReference type="OrthoDB" id="3794806at2759"/>
<reference evidence="3" key="2">
    <citation type="journal article" date="2023" name="Int. J. Mol. Sci.">
        <title>De Novo Assembly and Annotation of 11 Diverse Shrub Willow (Salix) Genomes Reveals Novel Gene Organization in Sex-Linked Regions.</title>
        <authorList>
            <person name="Hyden B."/>
            <person name="Feng K."/>
            <person name="Yates T.B."/>
            <person name="Jawdy S."/>
            <person name="Cereghino C."/>
            <person name="Smart L.B."/>
            <person name="Muchero W."/>
        </authorList>
    </citation>
    <scope>NUCLEOTIDE SEQUENCE</scope>
    <source>
        <tissue evidence="3">Shoot tip</tissue>
    </source>
</reference>
<dbReference type="InterPro" id="IPR050905">
    <property type="entry name" value="Plant_NBS-LRR"/>
</dbReference>
<organism evidence="3 4">
    <name type="scientific">Salix purpurea</name>
    <name type="common">Purple osier willow</name>
    <dbReference type="NCBI Taxonomy" id="77065"/>
    <lineage>
        <taxon>Eukaryota</taxon>
        <taxon>Viridiplantae</taxon>
        <taxon>Streptophyta</taxon>
        <taxon>Embryophyta</taxon>
        <taxon>Tracheophyta</taxon>
        <taxon>Spermatophyta</taxon>
        <taxon>Magnoliopsida</taxon>
        <taxon>eudicotyledons</taxon>
        <taxon>Gunneridae</taxon>
        <taxon>Pentapetalae</taxon>
        <taxon>rosids</taxon>
        <taxon>fabids</taxon>
        <taxon>Malpighiales</taxon>
        <taxon>Salicaceae</taxon>
        <taxon>Saliceae</taxon>
        <taxon>Salix</taxon>
    </lineage>
</organism>
<sequence length="162" mass="18543">MANKVARECQGLPIALVTVGRALREDYDIPIEDLTRYAVGYGLHQDVVSIEDARKQVYVAIKTLKDCCMLLGTETEKEVKMHDLVRDVAIQIASSKEHGFMVKPCVDINLNYFNIPFSNVDSILQTIKCQSQAHHLFIEFLNKIVEAEHVTELFYYRSCEEF</sequence>
<dbReference type="AlphaFoldDB" id="A0A9Q0VRN6"/>
<keyword evidence="2" id="KW-0611">Plant defense</keyword>
<protein>
    <submittedName>
        <fullName evidence="3">RESISTANCE PROTEIN RGA2 putative-RELATED</fullName>
    </submittedName>
</protein>
<evidence type="ECO:0000256" key="1">
    <source>
        <dbReference type="ARBA" id="ARBA00022741"/>
    </source>
</evidence>
<reference evidence="3" key="1">
    <citation type="submission" date="2022-11" db="EMBL/GenBank/DDBJ databases">
        <authorList>
            <person name="Hyden B.L."/>
            <person name="Feng K."/>
            <person name="Yates T."/>
            <person name="Jawdy S."/>
            <person name="Smart L.B."/>
            <person name="Muchero W."/>
        </authorList>
    </citation>
    <scope>NUCLEOTIDE SEQUENCE</scope>
    <source>
        <tissue evidence="3">Shoot tip</tissue>
    </source>
</reference>
<keyword evidence="1" id="KW-0547">Nucleotide-binding</keyword>
<gene>
    <name evidence="3" type="ORF">OIU79_026383</name>
</gene>
<dbReference type="EMBL" id="JAPFFK010000007">
    <property type="protein sequence ID" value="KAJ6753542.1"/>
    <property type="molecule type" value="Genomic_DNA"/>
</dbReference>
<dbReference type="PANTHER" id="PTHR33463:SF135">
    <property type="entry name" value="RESISTANCE PROTEIN RPS2, PUTATIVE-RELATED"/>
    <property type="match status" value="1"/>
</dbReference>
<name>A0A9Q0VRN6_SALPP</name>
<proteinExistence type="predicted"/>
<dbReference type="Proteomes" id="UP001151532">
    <property type="component" value="Chromosome 16"/>
</dbReference>
<dbReference type="InterPro" id="IPR042197">
    <property type="entry name" value="Apaf_helical"/>
</dbReference>
<comment type="caution">
    <text evidence="3">The sequence shown here is derived from an EMBL/GenBank/DDBJ whole genome shotgun (WGS) entry which is preliminary data.</text>
</comment>
<dbReference type="Gene3D" id="1.10.8.430">
    <property type="entry name" value="Helical domain of apoptotic protease-activating factors"/>
    <property type="match status" value="1"/>
</dbReference>
<keyword evidence="4" id="KW-1185">Reference proteome</keyword>
<dbReference type="GO" id="GO:0006952">
    <property type="term" value="P:defense response"/>
    <property type="evidence" value="ECO:0007669"/>
    <property type="project" value="UniProtKB-KW"/>
</dbReference>
<dbReference type="PANTHER" id="PTHR33463">
    <property type="entry name" value="NB-ARC DOMAIN-CONTAINING PROTEIN-RELATED"/>
    <property type="match status" value="1"/>
</dbReference>
<evidence type="ECO:0000313" key="4">
    <source>
        <dbReference type="Proteomes" id="UP001151532"/>
    </source>
</evidence>
<accession>A0A9Q0VRN6</accession>